<evidence type="ECO:0000313" key="5">
    <source>
        <dbReference type="EMBL" id="GAA2437558.1"/>
    </source>
</evidence>
<reference evidence="5 6" key="1">
    <citation type="journal article" date="2019" name="Int. J. Syst. Evol. Microbiol.">
        <title>The Global Catalogue of Microorganisms (GCM) 10K type strain sequencing project: providing services to taxonomists for standard genome sequencing and annotation.</title>
        <authorList>
            <consortium name="The Broad Institute Genomics Platform"/>
            <consortium name="The Broad Institute Genome Sequencing Center for Infectious Disease"/>
            <person name="Wu L."/>
            <person name="Ma J."/>
        </authorList>
    </citation>
    <scope>NUCLEOTIDE SEQUENCE [LARGE SCALE GENOMIC DNA]</scope>
    <source>
        <strain evidence="5 6">JCM 3325</strain>
    </source>
</reference>
<feature type="region of interest" description="Disordered" evidence="3">
    <location>
        <begin position="161"/>
        <end position="214"/>
    </location>
</feature>
<dbReference type="SUPFAM" id="SSF54631">
    <property type="entry name" value="CBS-domain pair"/>
    <property type="match status" value="1"/>
</dbReference>
<gene>
    <name evidence="5" type="ORF">GCM10010191_60550</name>
</gene>
<organism evidence="5 6">
    <name type="scientific">Actinomadura vinacea</name>
    <dbReference type="NCBI Taxonomy" id="115336"/>
    <lineage>
        <taxon>Bacteria</taxon>
        <taxon>Bacillati</taxon>
        <taxon>Actinomycetota</taxon>
        <taxon>Actinomycetes</taxon>
        <taxon>Streptosporangiales</taxon>
        <taxon>Thermomonosporaceae</taxon>
        <taxon>Actinomadura</taxon>
    </lineage>
</organism>
<dbReference type="PANTHER" id="PTHR43080:SF2">
    <property type="entry name" value="CBS DOMAIN-CONTAINING PROTEIN"/>
    <property type="match status" value="1"/>
</dbReference>
<evidence type="ECO:0000259" key="4">
    <source>
        <dbReference type="PROSITE" id="PS51371"/>
    </source>
</evidence>
<dbReference type="Proteomes" id="UP001501231">
    <property type="component" value="Unassembled WGS sequence"/>
</dbReference>
<dbReference type="EMBL" id="BAAARW010000022">
    <property type="protein sequence ID" value="GAA2437558.1"/>
    <property type="molecule type" value="Genomic_DNA"/>
</dbReference>
<feature type="domain" description="CBS" evidence="4">
    <location>
        <begin position="83"/>
        <end position="141"/>
    </location>
</feature>
<evidence type="ECO:0000256" key="2">
    <source>
        <dbReference type="PROSITE-ProRule" id="PRU00703"/>
    </source>
</evidence>
<proteinExistence type="predicted"/>
<evidence type="ECO:0000256" key="3">
    <source>
        <dbReference type="SAM" id="MobiDB-lite"/>
    </source>
</evidence>
<dbReference type="PANTHER" id="PTHR43080">
    <property type="entry name" value="CBS DOMAIN-CONTAINING PROTEIN CBSX3, MITOCHONDRIAL"/>
    <property type="match status" value="1"/>
</dbReference>
<dbReference type="Pfam" id="PF00571">
    <property type="entry name" value="CBS"/>
    <property type="match status" value="2"/>
</dbReference>
<dbReference type="InterPro" id="IPR051257">
    <property type="entry name" value="Diverse_CBS-Domain"/>
</dbReference>
<keyword evidence="1 2" id="KW-0129">CBS domain</keyword>
<dbReference type="InterPro" id="IPR046342">
    <property type="entry name" value="CBS_dom_sf"/>
</dbReference>
<feature type="compositionally biased region" description="Basic and acidic residues" evidence="3">
    <location>
        <begin position="195"/>
        <end position="205"/>
    </location>
</feature>
<name>A0ABN3JTD1_9ACTN</name>
<dbReference type="PROSITE" id="PS51371">
    <property type="entry name" value="CBS"/>
    <property type="match status" value="2"/>
</dbReference>
<accession>A0ABN3JTD1</accession>
<comment type="caution">
    <text evidence="5">The sequence shown here is derived from an EMBL/GenBank/DDBJ whole genome shotgun (WGS) entry which is preliminary data.</text>
</comment>
<dbReference type="InterPro" id="IPR000644">
    <property type="entry name" value="CBS_dom"/>
</dbReference>
<dbReference type="CDD" id="cd02205">
    <property type="entry name" value="CBS_pair_SF"/>
    <property type="match status" value="1"/>
</dbReference>
<evidence type="ECO:0000313" key="6">
    <source>
        <dbReference type="Proteomes" id="UP001501231"/>
    </source>
</evidence>
<evidence type="ECO:0000256" key="1">
    <source>
        <dbReference type="ARBA" id="ARBA00023122"/>
    </source>
</evidence>
<keyword evidence="6" id="KW-1185">Reference proteome</keyword>
<protein>
    <recommendedName>
        <fullName evidence="4">CBS domain-containing protein</fullName>
    </recommendedName>
</protein>
<dbReference type="Gene3D" id="3.10.580.10">
    <property type="entry name" value="CBS-domain"/>
    <property type="match status" value="2"/>
</dbReference>
<dbReference type="RefSeq" id="WP_344593498.1">
    <property type="nucleotide sequence ID" value="NZ_BAAARW010000022.1"/>
</dbReference>
<sequence>MTAHVPLEERTVAEVMTMDLLTIAAQESVLMAWELMCRAEVHHLPVVDVEGGFLGVVDAETLTASWEAAGPHRARKPITALLDERSKASVRPAAPVPEAARSMLESGRDHVAVTDSRGALVGLLTARDLINELAGAARHKTAQKSGMPSLYCVEPVLPAESPTATSRARRHAPDPATAPRTGAEGPTESGTSHHGQPDARTRRGTEAQGRPGPR</sequence>
<feature type="domain" description="CBS" evidence="4">
    <location>
        <begin position="16"/>
        <end position="75"/>
    </location>
</feature>
<dbReference type="SMART" id="SM00116">
    <property type="entry name" value="CBS"/>
    <property type="match status" value="2"/>
</dbReference>